<dbReference type="PROSITE" id="PS51257">
    <property type="entry name" value="PROKAR_LIPOPROTEIN"/>
    <property type="match status" value="1"/>
</dbReference>
<gene>
    <name evidence="1" type="ORF">ABOZ73_18795</name>
</gene>
<dbReference type="EMBL" id="CP158375">
    <property type="protein sequence ID" value="XDO96783.1"/>
    <property type="molecule type" value="Genomic_DNA"/>
</dbReference>
<proteinExistence type="predicted"/>
<protein>
    <recommendedName>
        <fullName evidence="2">Lipoprotein</fullName>
    </recommendedName>
</protein>
<accession>A0AB39KU02</accession>
<sequence>MRTYAIALLAPLALLAACEKKPAQKAEAPAPAKFKLECVMQEGDPPLVLLMDPGANRFTLANVPGGPSGGLATSAYEYRLTITPGGSFQPGEIVVNRYDGQMRRTAVSEAGPIVQNWMCVHGPNAPDSRSWR</sequence>
<reference evidence="1" key="1">
    <citation type="submission" date="2024-06" db="EMBL/GenBank/DDBJ databases">
        <title>Caulobacter inopinatus, sp. nov.</title>
        <authorList>
            <person name="Donachie S.P."/>
        </authorList>
    </citation>
    <scope>NUCLEOTIDE SEQUENCE</scope>
    <source>
        <strain evidence="1">73W</strain>
    </source>
</reference>
<evidence type="ECO:0000313" key="1">
    <source>
        <dbReference type="EMBL" id="XDO96783.1"/>
    </source>
</evidence>
<dbReference type="RefSeq" id="WP_369059622.1">
    <property type="nucleotide sequence ID" value="NZ_CP158375.1"/>
</dbReference>
<evidence type="ECO:0008006" key="2">
    <source>
        <dbReference type="Google" id="ProtNLM"/>
    </source>
</evidence>
<organism evidence="1">
    <name type="scientific">Caulobacter sp. 73W</name>
    <dbReference type="NCBI Taxonomy" id="3161137"/>
    <lineage>
        <taxon>Bacteria</taxon>
        <taxon>Pseudomonadati</taxon>
        <taxon>Pseudomonadota</taxon>
        <taxon>Alphaproteobacteria</taxon>
        <taxon>Caulobacterales</taxon>
        <taxon>Caulobacteraceae</taxon>
        <taxon>Caulobacter</taxon>
    </lineage>
</organism>
<name>A0AB39KU02_9CAUL</name>
<dbReference type="AlphaFoldDB" id="A0AB39KU02"/>